<dbReference type="Proteomes" id="UP000253094">
    <property type="component" value="Unassembled WGS sequence"/>
</dbReference>
<feature type="domain" description="Apea-like HEPN" evidence="1">
    <location>
        <begin position="147"/>
        <end position="275"/>
    </location>
</feature>
<dbReference type="EMBL" id="QOIL01000030">
    <property type="protein sequence ID" value="RCG21167.1"/>
    <property type="molecule type" value="Genomic_DNA"/>
</dbReference>
<evidence type="ECO:0000313" key="3">
    <source>
        <dbReference type="Proteomes" id="UP000253094"/>
    </source>
</evidence>
<gene>
    <name evidence="2" type="ORF">DQ384_36775</name>
</gene>
<reference evidence="2 3" key="1">
    <citation type="submission" date="2018-06" db="EMBL/GenBank/DDBJ databases">
        <title>Sphaerisporangium craniellae sp. nov., isolated from a marine sponge in the South China Sea.</title>
        <authorList>
            <person name="Li L."/>
        </authorList>
    </citation>
    <scope>NUCLEOTIDE SEQUENCE [LARGE SCALE GENOMIC DNA]</scope>
    <source>
        <strain evidence="2 3">CCTCC AA 208026</strain>
    </source>
</reference>
<name>A0A367EUU0_9ACTN</name>
<evidence type="ECO:0000259" key="1">
    <source>
        <dbReference type="Pfam" id="PF18739"/>
    </source>
</evidence>
<comment type="caution">
    <text evidence="2">The sequence shown here is derived from an EMBL/GenBank/DDBJ whole genome shotgun (WGS) entry which is preliminary data.</text>
</comment>
<protein>
    <recommendedName>
        <fullName evidence="1">Apea-like HEPN domain-containing protein</fullName>
    </recommendedName>
</protein>
<sequence length="317" mass="34983">MKALEATGKFWVPGSENAAQYGHITFDVADGVRLTLANGLIEMLATDSLGAIEALELYRPDIPLRSLSNQALPDTMKKIELRAAMWGAGPQDSQRQAEPHRVLVSFDDLGGIQAVANWLNKAPDLQVIIGSLVTMRTGSVFIENRFLNVSSAAEGFHRSTIGGTHMDTAEFKSVLRMLKKHLPRRYRQWFSTCMAHANDPFLSQRLTELAAQLGPVAEVLVGDVPTWCKVVSRCRNDLTHLDGQRKIYNGSDLHWAAEGTFNVTRLCIFLHVGMNPGRPTQLDKSWAVTSAADYVRKAVNRLVDAQQSSKTTTAEPV</sequence>
<evidence type="ECO:0000313" key="2">
    <source>
        <dbReference type="EMBL" id="RCG21167.1"/>
    </source>
</evidence>
<keyword evidence="3" id="KW-1185">Reference proteome</keyword>
<organism evidence="2 3">
    <name type="scientific">Sphaerisporangium album</name>
    <dbReference type="NCBI Taxonomy" id="509200"/>
    <lineage>
        <taxon>Bacteria</taxon>
        <taxon>Bacillati</taxon>
        <taxon>Actinomycetota</taxon>
        <taxon>Actinomycetes</taxon>
        <taxon>Streptosporangiales</taxon>
        <taxon>Streptosporangiaceae</taxon>
        <taxon>Sphaerisporangium</taxon>
    </lineage>
</organism>
<dbReference type="Pfam" id="PF18739">
    <property type="entry name" value="HEPN_Apea"/>
    <property type="match status" value="1"/>
</dbReference>
<dbReference type="AlphaFoldDB" id="A0A367EUU0"/>
<dbReference type="OrthoDB" id="4338547at2"/>
<dbReference type="RefSeq" id="WP_114033504.1">
    <property type="nucleotide sequence ID" value="NZ_QOIL01000030.1"/>
</dbReference>
<proteinExistence type="predicted"/>
<dbReference type="InterPro" id="IPR041229">
    <property type="entry name" value="HEPN_Apea"/>
</dbReference>
<accession>A0A367EUU0</accession>